<feature type="transmembrane region" description="Helical" evidence="1">
    <location>
        <begin position="53"/>
        <end position="73"/>
    </location>
</feature>
<protein>
    <submittedName>
        <fullName evidence="2">Uncharacterized protein</fullName>
    </submittedName>
</protein>
<keyword evidence="1" id="KW-0812">Transmembrane</keyword>
<keyword evidence="1" id="KW-1133">Transmembrane helix</keyword>
<evidence type="ECO:0000313" key="2">
    <source>
        <dbReference type="EMBL" id="MBW9054873.1"/>
    </source>
</evidence>
<proteinExistence type="predicted"/>
<sequence>MTEKFTRAKGGMGKSIAILVAVSLVSRIATTITLGTHPENYPGATGRFLGENVGGAIGSLLVGLIFFFIIRLVRRRSGDPFAGVLGGLLVIIVASYLAYIGKLSHISR</sequence>
<keyword evidence="1" id="KW-0472">Membrane</keyword>
<feature type="transmembrane region" description="Helical" evidence="1">
    <location>
        <begin position="80"/>
        <end position="100"/>
    </location>
</feature>
<comment type="caution">
    <text evidence="2">The sequence shown here is derived from an EMBL/GenBank/DDBJ whole genome shotgun (WGS) entry which is preliminary data.</text>
</comment>
<evidence type="ECO:0000313" key="3">
    <source>
        <dbReference type="Proteomes" id="UP000717752"/>
    </source>
</evidence>
<keyword evidence="3" id="KW-1185">Reference proteome</keyword>
<gene>
    <name evidence="2" type="ORF">JNB85_20935</name>
</gene>
<dbReference type="EMBL" id="JAEUAK010000008">
    <property type="protein sequence ID" value="MBW9054873.1"/>
    <property type="molecule type" value="Genomic_DNA"/>
</dbReference>
<dbReference type="Proteomes" id="UP000717752">
    <property type="component" value="Unassembled WGS sequence"/>
</dbReference>
<name>A0ABS7GY05_9HYPH</name>
<reference evidence="2 3" key="1">
    <citation type="journal article" date="2021" name="MBio">
        <title>Poor Competitiveness of Bradyrhizobium in Pigeon Pea Root Colonization in Indian Soils.</title>
        <authorList>
            <person name="Chalasani D."/>
            <person name="Basu A."/>
            <person name="Pullabhotla S.V.S.R.N."/>
            <person name="Jorrin B."/>
            <person name="Neal A.L."/>
            <person name="Poole P.S."/>
            <person name="Podile A.R."/>
            <person name="Tkacz A."/>
        </authorList>
    </citation>
    <scope>NUCLEOTIDE SEQUENCE [LARGE SCALE GENOMIC DNA]</scope>
    <source>
        <strain evidence="2 3">HU56</strain>
    </source>
</reference>
<dbReference type="RefSeq" id="WP_220336219.1">
    <property type="nucleotide sequence ID" value="NZ_JAEUAK010000008.1"/>
</dbReference>
<evidence type="ECO:0000256" key="1">
    <source>
        <dbReference type="SAM" id="Phobius"/>
    </source>
</evidence>
<accession>A0ABS7GY05</accession>
<organism evidence="2 3">
    <name type="scientific">Rhizobium mesosinicum</name>
    <dbReference type="NCBI Taxonomy" id="335017"/>
    <lineage>
        <taxon>Bacteria</taxon>
        <taxon>Pseudomonadati</taxon>
        <taxon>Pseudomonadota</taxon>
        <taxon>Alphaproteobacteria</taxon>
        <taxon>Hyphomicrobiales</taxon>
        <taxon>Rhizobiaceae</taxon>
        <taxon>Rhizobium/Agrobacterium group</taxon>
        <taxon>Rhizobium</taxon>
    </lineage>
</organism>